<organism evidence="1 2">
    <name type="scientific">Nepenthes gracilis</name>
    <name type="common">Slender pitcher plant</name>
    <dbReference type="NCBI Taxonomy" id="150966"/>
    <lineage>
        <taxon>Eukaryota</taxon>
        <taxon>Viridiplantae</taxon>
        <taxon>Streptophyta</taxon>
        <taxon>Embryophyta</taxon>
        <taxon>Tracheophyta</taxon>
        <taxon>Spermatophyta</taxon>
        <taxon>Magnoliopsida</taxon>
        <taxon>eudicotyledons</taxon>
        <taxon>Gunneridae</taxon>
        <taxon>Pentapetalae</taxon>
        <taxon>Caryophyllales</taxon>
        <taxon>Nepenthaceae</taxon>
        <taxon>Nepenthes</taxon>
    </lineage>
</organism>
<accession>A0AAD3XEH5</accession>
<gene>
    <name evidence="1" type="ORF">Nepgr_003982</name>
</gene>
<proteinExistence type="predicted"/>
<sequence>MLQTLRSHCFRAEASDPVAMPSKLTVWRSISYSVLRFVSAFVEICKQDGSLCLPPGVDKNRMTPPMLLLLFLDWSDSFWATLVIESWGSRRLVKIADSCCVRNPELIHAAGDSGESCEVASAVKTSAPC</sequence>
<reference evidence="1" key="1">
    <citation type="submission" date="2023-05" db="EMBL/GenBank/DDBJ databases">
        <title>Nepenthes gracilis genome sequencing.</title>
        <authorList>
            <person name="Fukushima K."/>
        </authorList>
    </citation>
    <scope>NUCLEOTIDE SEQUENCE</scope>
    <source>
        <strain evidence="1">SING2019-196</strain>
    </source>
</reference>
<dbReference type="AlphaFoldDB" id="A0AAD3XEH5"/>
<keyword evidence="2" id="KW-1185">Reference proteome</keyword>
<comment type="caution">
    <text evidence="1">The sequence shown here is derived from an EMBL/GenBank/DDBJ whole genome shotgun (WGS) entry which is preliminary data.</text>
</comment>
<name>A0AAD3XEH5_NEPGR</name>
<dbReference type="Proteomes" id="UP001279734">
    <property type="component" value="Unassembled WGS sequence"/>
</dbReference>
<evidence type="ECO:0000313" key="1">
    <source>
        <dbReference type="EMBL" id="GMH02143.1"/>
    </source>
</evidence>
<evidence type="ECO:0000313" key="2">
    <source>
        <dbReference type="Proteomes" id="UP001279734"/>
    </source>
</evidence>
<protein>
    <submittedName>
        <fullName evidence="1">Uncharacterized protein</fullName>
    </submittedName>
</protein>
<dbReference type="EMBL" id="BSYO01000003">
    <property type="protein sequence ID" value="GMH02143.1"/>
    <property type="molecule type" value="Genomic_DNA"/>
</dbReference>